<evidence type="ECO:0000313" key="1">
    <source>
        <dbReference type="EMBL" id="ELP32284.1"/>
    </source>
</evidence>
<dbReference type="PATRIC" id="fig|993516.3.peg.4264"/>
<dbReference type="Proteomes" id="UP000010959">
    <property type="component" value="Unassembled WGS sequence"/>
</dbReference>
<accession>L7CDI5</accession>
<organism evidence="1 2">
    <name type="scientific">Rhodopirellula baltica SWK14</name>
    <dbReference type="NCBI Taxonomy" id="993516"/>
    <lineage>
        <taxon>Bacteria</taxon>
        <taxon>Pseudomonadati</taxon>
        <taxon>Planctomycetota</taxon>
        <taxon>Planctomycetia</taxon>
        <taxon>Pirellulales</taxon>
        <taxon>Pirellulaceae</taxon>
        <taxon>Rhodopirellula</taxon>
    </lineage>
</organism>
<protein>
    <submittedName>
        <fullName evidence="1">Uncharacterized protein</fullName>
    </submittedName>
</protein>
<reference evidence="1 2" key="1">
    <citation type="journal article" date="2013" name="Mar. Genomics">
        <title>Expression of sulfatases in Rhodopirellula baltica and the diversity of sulfatases in the genus Rhodopirellula.</title>
        <authorList>
            <person name="Wegner C.E."/>
            <person name="Richter-Heitmann T."/>
            <person name="Klindworth A."/>
            <person name="Klockow C."/>
            <person name="Richter M."/>
            <person name="Achstetter T."/>
            <person name="Glockner F.O."/>
            <person name="Harder J."/>
        </authorList>
    </citation>
    <scope>NUCLEOTIDE SEQUENCE [LARGE SCALE GENOMIC DNA]</scope>
    <source>
        <strain evidence="1 2">SWK14</strain>
    </source>
</reference>
<name>L7CDI5_RHOBT</name>
<dbReference type="AlphaFoldDB" id="L7CDI5"/>
<evidence type="ECO:0000313" key="2">
    <source>
        <dbReference type="Proteomes" id="UP000010959"/>
    </source>
</evidence>
<proteinExistence type="predicted"/>
<comment type="caution">
    <text evidence="1">The sequence shown here is derived from an EMBL/GenBank/DDBJ whole genome shotgun (WGS) entry which is preliminary data.</text>
</comment>
<sequence>MLGEPFAPSAEFSIQKRCKPHWSRAGAIVFITFRLADSIPAVVIDRWDRERASFFIGSAPMADTPV</sequence>
<gene>
    <name evidence="1" type="ORF">RBSWK_03983</name>
</gene>
<dbReference type="EMBL" id="AMWG01000111">
    <property type="protein sequence ID" value="ELP32284.1"/>
    <property type="molecule type" value="Genomic_DNA"/>
</dbReference>